<evidence type="ECO:0000256" key="1">
    <source>
        <dbReference type="SAM" id="SignalP"/>
    </source>
</evidence>
<accession>A6IJV3</accession>
<evidence type="ECO:0000313" key="3">
    <source>
        <dbReference type="Proteomes" id="UP000234681"/>
    </source>
</evidence>
<evidence type="ECO:0000313" key="2">
    <source>
        <dbReference type="EMBL" id="EDM00017.1"/>
    </source>
</evidence>
<organism evidence="2 3">
    <name type="scientific">Rattus norvegicus</name>
    <name type="common">Rat</name>
    <dbReference type="NCBI Taxonomy" id="10116"/>
    <lineage>
        <taxon>Eukaryota</taxon>
        <taxon>Metazoa</taxon>
        <taxon>Chordata</taxon>
        <taxon>Craniata</taxon>
        <taxon>Vertebrata</taxon>
        <taxon>Euteleostomi</taxon>
        <taxon>Mammalia</taxon>
        <taxon>Eutheria</taxon>
        <taxon>Euarchontoglires</taxon>
        <taxon>Glires</taxon>
        <taxon>Rodentia</taxon>
        <taxon>Myomorpha</taxon>
        <taxon>Muroidea</taxon>
        <taxon>Muridae</taxon>
        <taxon>Murinae</taxon>
        <taxon>Rattus</taxon>
    </lineage>
</organism>
<name>A6IJV3_RAT</name>
<feature type="chain" id="PRO_5039929286" evidence="1">
    <location>
        <begin position="26"/>
        <end position="52"/>
    </location>
</feature>
<proteinExistence type="predicted"/>
<sequence>MWNLLHKFVIHFFLVNLCLVVGCQPRPFQWVKTQFSLPASSEPSQGNSSRCL</sequence>
<feature type="non-terminal residue" evidence="2">
    <location>
        <position position="52"/>
    </location>
</feature>
<gene>
    <name evidence="2" type="ORF">rCG_35963</name>
</gene>
<dbReference type="Proteomes" id="UP000234681">
    <property type="component" value="Chromosome 14"/>
</dbReference>
<keyword evidence="1" id="KW-0732">Signal</keyword>
<dbReference type="EMBL" id="CH473963">
    <property type="protein sequence ID" value="EDM00017.1"/>
    <property type="molecule type" value="Genomic_DNA"/>
</dbReference>
<reference evidence="3" key="1">
    <citation type="submission" date="2005-09" db="EMBL/GenBank/DDBJ databases">
        <authorList>
            <person name="Mural R.J."/>
            <person name="Li P.W."/>
            <person name="Adams M.D."/>
            <person name="Amanatides P.G."/>
            <person name="Baden-Tillson H."/>
            <person name="Barnstead M."/>
            <person name="Chin S.H."/>
            <person name="Dew I."/>
            <person name="Evans C.A."/>
            <person name="Ferriera S."/>
            <person name="Flanigan M."/>
            <person name="Fosler C."/>
            <person name="Glodek A."/>
            <person name="Gu Z."/>
            <person name="Holt R.A."/>
            <person name="Jennings D."/>
            <person name="Kraft C.L."/>
            <person name="Lu F."/>
            <person name="Nguyen T."/>
            <person name="Nusskern D.R."/>
            <person name="Pfannkoch C.M."/>
            <person name="Sitter C."/>
            <person name="Sutton G.G."/>
            <person name="Venter J.C."/>
            <person name="Wang Z."/>
            <person name="Woodage T."/>
            <person name="Zheng X.H."/>
            <person name="Zhong F."/>
        </authorList>
    </citation>
    <scope>NUCLEOTIDE SEQUENCE [LARGE SCALE GENOMIC DNA]</scope>
    <source>
        <strain>BN</strain>
        <strain evidence="3">Sprague-Dawley</strain>
    </source>
</reference>
<dbReference type="PROSITE" id="PS51257">
    <property type="entry name" value="PROKAR_LIPOPROTEIN"/>
    <property type="match status" value="1"/>
</dbReference>
<protein>
    <submittedName>
        <fullName evidence="2">RCG35963</fullName>
    </submittedName>
</protein>
<dbReference type="AlphaFoldDB" id="A6IJV3"/>
<feature type="signal peptide" evidence="1">
    <location>
        <begin position="1"/>
        <end position="25"/>
    </location>
</feature>